<evidence type="ECO:0000313" key="2">
    <source>
        <dbReference type="Proteomes" id="UP000297777"/>
    </source>
</evidence>
<sequence>MRVKVEPLCKNDVEASEKVPANNIYGVCKVIEHPSKQSEDRHQPKTALWFYDAQRPQDVNI</sequence>
<evidence type="ECO:0000313" key="1">
    <source>
        <dbReference type="EMBL" id="TGO11466.1"/>
    </source>
</evidence>
<dbReference type="EMBL" id="PQXH01000109">
    <property type="protein sequence ID" value="TGO11466.1"/>
    <property type="molecule type" value="Genomic_DNA"/>
</dbReference>
<dbReference type="Proteomes" id="UP000297777">
    <property type="component" value="Unassembled WGS sequence"/>
</dbReference>
<gene>
    <name evidence="1" type="ORF">BTUL_0109g00330</name>
</gene>
<accession>A0A4Z1EGN6</accession>
<dbReference type="AlphaFoldDB" id="A0A4Z1EGN6"/>
<keyword evidence="2" id="KW-1185">Reference proteome</keyword>
<comment type="caution">
    <text evidence="1">The sequence shown here is derived from an EMBL/GenBank/DDBJ whole genome shotgun (WGS) entry which is preliminary data.</text>
</comment>
<reference evidence="1 2" key="1">
    <citation type="submission" date="2017-12" db="EMBL/GenBank/DDBJ databases">
        <title>Comparative genomics of Botrytis spp.</title>
        <authorList>
            <person name="Valero-Jimenez C.A."/>
            <person name="Tapia P."/>
            <person name="Veloso J."/>
            <person name="Silva-Moreno E."/>
            <person name="Staats M."/>
            <person name="Valdes J.H."/>
            <person name="Van Kan J.A.L."/>
        </authorList>
    </citation>
    <scope>NUCLEOTIDE SEQUENCE [LARGE SCALE GENOMIC DNA]</scope>
    <source>
        <strain evidence="1 2">Bt9001</strain>
    </source>
</reference>
<proteinExistence type="predicted"/>
<protein>
    <submittedName>
        <fullName evidence="1">Uncharacterized protein</fullName>
    </submittedName>
</protein>
<organism evidence="1 2">
    <name type="scientific">Botrytis tulipae</name>
    <dbReference type="NCBI Taxonomy" id="87230"/>
    <lineage>
        <taxon>Eukaryota</taxon>
        <taxon>Fungi</taxon>
        <taxon>Dikarya</taxon>
        <taxon>Ascomycota</taxon>
        <taxon>Pezizomycotina</taxon>
        <taxon>Leotiomycetes</taxon>
        <taxon>Helotiales</taxon>
        <taxon>Sclerotiniaceae</taxon>
        <taxon>Botrytis</taxon>
    </lineage>
</organism>
<name>A0A4Z1EGN6_9HELO</name>